<feature type="region of interest" description="Disordered" evidence="1">
    <location>
        <begin position="98"/>
        <end position="117"/>
    </location>
</feature>
<reference evidence="2" key="2">
    <citation type="submission" date="2021-03" db="UniProtKB">
        <authorList>
            <consortium name="EnsemblPlants"/>
        </authorList>
    </citation>
    <scope>IDENTIFICATION</scope>
</reference>
<dbReference type="EnsemblPlants" id="evm.model.05.1209">
    <property type="protein sequence ID" value="cds.evm.model.05.1209"/>
    <property type="gene ID" value="evm.TU.05.1209"/>
</dbReference>
<evidence type="ECO:0000256" key="1">
    <source>
        <dbReference type="SAM" id="MobiDB-lite"/>
    </source>
</evidence>
<dbReference type="EMBL" id="UZAU01000504">
    <property type="status" value="NOT_ANNOTATED_CDS"/>
    <property type="molecule type" value="Genomic_DNA"/>
</dbReference>
<dbReference type="AlphaFoldDB" id="A0A803PKF6"/>
<accession>A0A803PKF6</accession>
<protein>
    <submittedName>
        <fullName evidence="2">Uncharacterized protein</fullName>
    </submittedName>
</protein>
<proteinExistence type="predicted"/>
<keyword evidence="3" id="KW-1185">Reference proteome</keyword>
<evidence type="ECO:0000313" key="2">
    <source>
        <dbReference type="EnsemblPlants" id="cds.evm.model.05.1209"/>
    </source>
</evidence>
<evidence type="ECO:0000313" key="3">
    <source>
        <dbReference type="Proteomes" id="UP000596661"/>
    </source>
</evidence>
<dbReference type="Gramene" id="evm.model.05.1209">
    <property type="protein sequence ID" value="cds.evm.model.05.1209"/>
    <property type="gene ID" value="evm.TU.05.1209"/>
</dbReference>
<dbReference type="Proteomes" id="UP000596661">
    <property type="component" value="Chromosome 5"/>
</dbReference>
<organism evidence="2 3">
    <name type="scientific">Cannabis sativa</name>
    <name type="common">Hemp</name>
    <name type="synonym">Marijuana</name>
    <dbReference type="NCBI Taxonomy" id="3483"/>
    <lineage>
        <taxon>Eukaryota</taxon>
        <taxon>Viridiplantae</taxon>
        <taxon>Streptophyta</taxon>
        <taxon>Embryophyta</taxon>
        <taxon>Tracheophyta</taxon>
        <taxon>Spermatophyta</taxon>
        <taxon>Magnoliopsida</taxon>
        <taxon>eudicotyledons</taxon>
        <taxon>Gunneridae</taxon>
        <taxon>Pentapetalae</taxon>
        <taxon>rosids</taxon>
        <taxon>fabids</taxon>
        <taxon>Rosales</taxon>
        <taxon>Cannabaceae</taxon>
        <taxon>Cannabis</taxon>
    </lineage>
</organism>
<sequence>MQTEGRGICDVRGGGFRTPSHVCGQDVGRHADLRGVEACGREGVGARCASPWEPRDASRMRHGGVLARCDRGNRASREWGMCGEGSEGIWVRMKLSKNSEDTMYRGRHTPTPSKTSE</sequence>
<reference evidence="2" key="1">
    <citation type="submission" date="2018-11" db="EMBL/GenBank/DDBJ databases">
        <authorList>
            <person name="Grassa J C."/>
        </authorList>
    </citation>
    <scope>NUCLEOTIDE SEQUENCE [LARGE SCALE GENOMIC DNA]</scope>
</reference>
<name>A0A803PKF6_CANSA</name>